<protein>
    <submittedName>
        <fullName evidence="1">Uncharacterized protein</fullName>
    </submittedName>
</protein>
<reference evidence="1 2" key="1">
    <citation type="submission" date="2016-10" db="EMBL/GenBank/DDBJ databases">
        <authorList>
            <person name="de Groot N.N."/>
        </authorList>
    </citation>
    <scope>NUCLEOTIDE SEQUENCE [LARGE SCALE GENOMIC DNA]</scope>
    <source>
        <strain evidence="1 2">CGMCC 1.11156</strain>
    </source>
</reference>
<gene>
    <name evidence="1" type="ORF">SAMN05216561_10586</name>
</gene>
<dbReference type="EMBL" id="FOQG01000005">
    <property type="protein sequence ID" value="SFI13130.1"/>
    <property type="molecule type" value="Genomic_DNA"/>
</dbReference>
<name>A0A1I3FPM2_9ACTN</name>
<accession>A0A1I3FPM2</accession>
<keyword evidence="2" id="KW-1185">Reference proteome</keyword>
<organism evidence="1 2">
    <name type="scientific">Nocardioides psychrotolerans</name>
    <dbReference type="NCBI Taxonomy" id="1005945"/>
    <lineage>
        <taxon>Bacteria</taxon>
        <taxon>Bacillati</taxon>
        <taxon>Actinomycetota</taxon>
        <taxon>Actinomycetes</taxon>
        <taxon>Propionibacteriales</taxon>
        <taxon>Nocardioidaceae</taxon>
        <taxon>Nocardioides</taxon>
    </lineage>
</organism>
<proteinExistence type="predicted"/>
<dbReference type="AlphaFoldDB" id="A0A1I3FPM2"/>
<sequence length="147" mass="16156">MRHAAAVAEGLHQPVSASAHRALRRAVLDHASHEHRRIFEPLLHVGVPGGEVAVLGLRRGEHTDHGLRCDLVAALVRRALRPGPPPLVWLTRSGDLEPEDVDLAWLAAARAAYAEAGLALTMVVVTRQGWRDPRSGATHRWQRLRGR</sequence>
<dbReference type="Proteomes" id="UP000198649">
    <property type="component" value="Unassembled WGS sequence"/>
</dbReference>
<evidence type="ECO:0000313" key="2">
    <source>
        <dbReference type="Proteomes" id="UP000198649"/>
    </source>
</evidence>
<evidence type="ECO:0000313" key="1">
    <source>
        <dbReference type="EMBL" id="SFI13130.1"/>
    </source>
</evidence>